<organism evidence="2 3">
    <name type="scientific">Ensete ventricosum</name>
    <name type="common">Abyssinian banana</name>
    <name type="synonym">Musa ensete</name>
    <dbReference type="NCBI Taxonomy" id="4639"/>
    <lineage>
        <taxon>Eukaryota</taxon>
        <taxon>Viridiplantae</taxon>
        <taxon>Streptophyta</taxon>
        <taxon>Embryophyta</taxon>
        <taxon>Tracheophyta</taxon>
        <taxon>Spermatophyta</taxon>
        <taxon>Magnoliopsida</taxon>
        <taxon>Liliopsida</taxon>
        <taxon>Zingiberales</taxon>
        <taxon>Musaceae</taxon>
        <taxon>Ensete</taxon>
    </lineage>
</organism>
<comment type="caution">
    <text evidence="2">The sequence shown here is derived from an EMBL/GenBank/DDBJ whole genome shotgun (WGS) entry which is preliminary data.</text>
</comment>
<reference evidence="2 3" key="1">
    <citation type="journal article" date="2014" name="Agronomy (Basel)">
        <title>A Draft Genome Sequence for Ensete ventricosum, the Drought-Tolerant Tree Against Hunger.</title>
        <authorList>
            <person name="Harrison J."/>
            <person name="Moore K.A."/>
            <person name="Paszkiewicz K."/>
            <person name="Jones T."/>
            <person name="Grant M."/>
            <person name="Ambacheew D."/>
            <person name="Muzemil S."/>
            <person name="Studholme D.J."/>
        </authorList>
    </citation>
    <scope>NUCLEOTIDE SEQUENCE [LARGE SCALE GENOMIC DNA]</scope>
</reference>
<evidence type="ECO:0000313" key="2">
    <source>
        <dbReference type="EMBL" id="RRT55923.1"/>
    </source>
</evidence>
<dbReference type="EMBL" id="AMZH03009859">
    <property type="protein sequence ID" value="RRT55923.1"/>
    <property type="molecule type" value="Genomic_DNA"/>
</dbReference>
<feature type="region of interest" description="Disordered" evidence="1">
    <location>
        <begin position="113"/>
        <end position="133"/>
    </location>
</feature>
<feature type="region of interest" description="Disordered" evidence="1">
    <location>
        <begin position="76"/>
        <end position="95"/>
    </location>
</feature>
<proteinExistence type="predicted"/>
<evidence type="ECO:0000313" key="3">
    <source>
        <dbReference type="Proteomes" id="UP000287651"/>
    </source>
</evidence>
<accession>A0A426YW14</accession>
<name>A0A426YW14_ENSVE</name>
<dbReference type="AlphaFoldDB" id="A0A426YW14"/>
<protein>
    <submittedName>
        <fullName evidence="2">Uncharacterized protein</fullName>
    </submittedName>
</protein>
<evidence type="ECO:0000256" key="1">
    <source>
        <dbReference type="SAM" id="MobiDB-lite"/>
    </source>
</evidence>
<dbReference type="Proteomes" id="UP000287651">
    <property type="component" value="Unassembled WGS sequence"/>
</dbReference>
<gene>
    <name evidence="2" type="ORF">B296_00015175</name>
</gene>
<sequence length="133" mass="14604">MNRVATGPGWVEKFVGFWGPRCSSNRGQGRHPLATGAHLVARTTDDMVRYSGMVNNKEDKIFRYGYPVTVAIKAPAPLRSGGSRNQTDNRLPFGVGLRERRTPLPVYGAIHLTGPINSRPPSIPSHPDILDKT</sequence>